<proteinExistence type="predicted"/>
<dbReference type="OrthoDB" id="3176638at2"/>
<dbReference type="CDD" id="cd00038">
    <property type="entry name" value="CAP_ED"/>
    <property type="match status" value="1"/>
</dbReference>
<dbReference type="InterPro" id="IPR036390">
    <property type="entry name" value="WH_DNA-bd_sf"/>
</dbReference>
<gene>
    <name evidence="2" type="ORF">CBF27_13105</name>
</gene>
<dbReference type="EMBL" id="NGKC01000021">
    <property type="protein sequence ID" value="RSU09231.1"/>
    <property type="molecule type" value="Genomic_DNA"/>
</dbReference>
<keyword evidence="3" id="KW-1185">Reference proteome</keyword>
<dbReference type="InterPro" id="IPR014710">
    <property type="entry name" value="RmlC-like_jellyroll"/>
</dbReference>
<organism evidence="2 3">
    <name type="scientific">Vagococcus acidifermentans</name>
    <dbReference type="NCBI Taxonomy" id="564710"/>
    <lineage>
        <taxon>Bacteria</taxon>
        <taxon>Bacillati</taxon>
        <taxon>Bacillota</taxon>
        <taxon>Bacilli</taxon>
        <taxon>Lactobacillales</taxon>
        <taxon>Enterococcaceae</taxon>
        <taxon>Vagococcus</taxon>
    </lineage>
</organism>
<dbReference type="InterPro" id="IPR018490">
    <property type="entry name" value="cNMP-bd_dom_sf"/>
</dbReference>
<accession>A0A430AM75</accession>
<dbReference type="Gene3D" id="2.60.120.10">
    <property type="entry name" value="Jelly Rolls"/>
    <property type="match status" value="1"/>
</dbReference>
<evidence type="ECO:0000259" key="1">
    <source>
        <dbReference type="Pfam" id="PF00027"/>
    </source>
</evidence>
<evidence type="ECO:0000313" key="2">
    <source>
        <dbReference type="EMBL" id="RSU09231.1"/>
    </source>
</evidence>
<comment type="caution">
    <text evidence="2">The sequence shown here is derived from an EMBL/GenBank/DDBJ whole genome shotgun (WGS) entry which is preliminary data.</text>
</comment>
<dbReference type="AlphaFoldDB" id="A0A430AM75"/>
<reference evidence="2 3" key="1">
    <citation type="submission" date="2017-05" db="EMBL/GenBank/DDBJ databases">
        <title>Vagococcus spp. assemblies.</title>
        <authorList>
            <person name="Gulvik C.A."/>
        </authorList>
    </citation>
    <scope>NUCLEOTIDE SEQUENCE [LARGE SCALE GENOMIC DNA]</scope>
    <source>
        <strain evidence="2 3">LMG 24798</strain>
    </source>
</reference>
<dbReference type="SUPFAM" id="SSF51206">
    <property type="entry name" value="cAMP-binding domain-like"/>
    <property type="match status" value="1"/>
</dbReference>
<sequence length="218" mass="25005">MCETEFIQACLNHPDIHRNVVTKRYKKKRLLETAGTPISHIGFVLDGFLKAITYTKDGKELCSSVFTKGSILLEYLYLSGNADYTFDLVTLSKARISWIPVDVFAEAVLNDNQLLRLYIKHLAVRGVDNQRMITCLGYKTIRERICYWISSEGNLELDLCKIPTHVRLPVSQEAFAALINVTRASLNQELHRMEDESFFKLNKKILTHINKEKILANL</sequence>
<name>A0A430AM75_9ENTE</name>
<dbReference type="SUPFAM" id="SSF46785">
    <property type="entry name" value="Winged helix' DNA-binding domain"/>
    <property type="match status" value="1"/>
</dbReference>
<dbReference type="Proteomes" id="UP000286773">
    <property type="component" value="Unassembled WGS sequence"/>
</dbReference>
<evidence type="ECO:0000313" key="3">
    <source>
        <dbReference type="Proteomes" id="UP000286773"/>
    </source>
</evidence>
<dbReference type="RefSeq" id="WP_126815053.1">
    <property type="nucleotide sequence ID" value="NZ_NGKC01000021.1"/>
</dbReference>
<dbReference type="InterPro" id="IPR000595">
    <property type="entry name" value="cNMP-bd_dom"/>
</dbReference>
<protein>
    <submittedName>
        <fullName evidence="2">Cyclic nucleotide-binding protein</fullName>
    </submittedName>
</protein>
<dbReference type="Pfam" id="PF00027">
    <property type="entry name" value="cNMP_binding"/>
    <property type="match status" value="1"/>
</dbReference>
<feature type="domain" description="Cyclic nucleotide-binding" evidence="1">
    <location>
        <begin position="23"/>
        <end position="108"/>
    </location>
</feature>